<dbReference type="Gene3D" id="3.20.20.70">
    <property type="entry name" value="Aldolase class I"/>
    <property type="match status" value="1"/>
</dbReference>
<gene>
    <name evidence="2" type="ORF">FMM06_14615</name>
</gene>
<dbReference type="Pfam" id="PF02581">
    <property type="entry name" value="TMP-TENI"/>
    <property type="match status" value="1"/>
</dbReference>
<evidence type="ECO:0000313" key="2">
    <source>
        <dbReference type="EMBL" id="TRW14896.1"/>
    </source>
</evidence>
<reference evidence="2 3" key="1">
    <citation type="submission" date="2019-07" db="EMBL/GenBank/DDBJ databases">
        <title>Novel species isolated from glacier.</title>
        <authorList>
            <person name="Liu Q."/>
            <person name="Xin Y.-H."/>
        </authorList>
    </citation>
    <scope>NUCLEOTIDE SEQUENCE [LARGE SCALE GENOMIC DNA]</scope>
    <source>
        <strain evidence="2 3">LB1R16</strain>
    </source>
</reference>
<dbReference type="InterPro" id="IPR013785">
    <property type="entry name" value="Aldolase_TIM"/>
</dbReference>
<keyword evidence="3" id="KW-1185">Reference proteome</keyword>
<evidence type="ECO:0000313" key="3">
    <source>
        <dbReference type="Proteomes" id="UP000317894"/>
    </source>
</evidence>
<dbReference type="RefSeq" id="WP_144335066.1">
    <property type="nucleotide sequence ID" value="NZ_VJWA01000002.1"/>
</dbReference>
<dbReference type="InterPro" id="IPR022998">
    <property type="entry name" value="ThiamineP_synth_TenI"/>
</dbReference>
<proteinExistence type="predicted"/>
<dbReference type="InterPro" id="IPR036206">
    <property type="entry name" value="ThiamineP_synth_sf"/>
</dbReference>
<dbReference type="SUPFAM" id="SSF51391">
    <property type="entry name" value="Thiamin phosphate synthase"/>
    <property type="match status" value="1"/>
</dbReference>
<dbReference type="AlphaFoldDB" id="A0A552U9K4"/>
<dbReference type="EMBL" id="VJWA01000002">
    <property type="protein sequence ID" value="TRW14896.1"/>
    <property type="molecule type" value="Genomic_DNA"/>
</dbReference>
<sequence>MRTRHLPVDWPVAWLFAEPRLGEALWIALDRLPRGAGVVFGHVDLAPAARRRLFARVALVAARRRLVLVDSRDPRIAKAHDRAEIVAARRRGACLVFVSPVFATASHPGAPVLGRVRYGLMVRGAGVPVAALGGMTARRFETLRPLGAVAWGAIDAWTG</sequence>
<accession>A0A552U9K4</accession>
<evidence type="ECO:0000259" key="1">
    <source>
        <dbReference type="Pfam" id="PF02581"/>
    </source>
</evidence>
<dbReference type="OrthoDB" id="8446047at2"/>
<feature type="domain" description="Thiamine phosphate synthase/TenI" evidence="1">
    <location>
        <begin position="79"/>
        <end position="150"/>
    </location>
</feature>
<protein>
    <submittedName>
        <fullName evidence="2">Thiamine phosphate synthase</fullName>
    </submittedName>
</protein>
<name>A0A552U9K4_9SPHN</name>
<dbReference type="GO" id="GO:0009228">
    <property type="term" value="P:thiamine biosynthetic process"/>
    <property type="evidence" value="ECO:0007669"/>
    <property type="project" value="UniProtKB-KW"/>
</dbReference>
<dbReference type="Proteomes" id="UP000317894">
    <property type="component" value="Unassembled WGS sequence"/>
</dbReference>
<comment type="caution">
    <text evidence="2">The sequence shown here is derived from an EMBL/GenBank/DDBJ whole genome shotgun (WGS) entry which is preliminary data.</text>
</comment>
<organism evidence="2 3">
    <name type="scientific">Glacieibacterium frigidum</name>
    <dbReference type="NCBI Taxonomy" id="2593303"/>
    <lineage>
        <taxon>Bacteria</taxon>
        <taxon>Pseudomonadati</taxon>
        <taxon>Pseudomonadota</taxon>
        <taxon>Alphaproteobacteria</taxon>
        <taxon>Sphingomonadales</taxon>
        <taxon>Sphingosinicellaceae</taxon>
        <taxon>Glacieibacterium</taxon>
    </lineage>
</organism>